<reference evidence="4 5" key="1">
    <citation type="journal article" date="2021" name="Sci. Rep.">
        <title>The distribution of antibiotic resistance genes in chicken gut microbiota commensals.</title>
        <authorList>
            <person name="Juricova H."/>
            <person name="Matiasovicova J."/>
            <person name="Kubasova T."/>
            <person name="Cejkova D."/>
            <person name="Rychlik I."/>
        </authorList>
    </citation>
    <scope>NUCLEOTIDE SEQUENCE [LARGE SCALE GENOMIC DNA]</scope>
    <source>
        <strain evidence="4 5">An435</strain>
    </source>
</reference>
<comment type="caution">
    <text evidence="4">The sequence shown here is derived from an EMBL/GenBank/DDBJ whole genome shotgun (WGS) entry which is preliminary data.</text>
</comment>
<dbReference type="Proteomes" id="UP000767334">
    <property type="component" value="Unassembled WGS sequence"/>
</dbReference>
<dbReference type="CDD" id="cd02696">
    <property type="entry name" value="MurNAc-LAA"/>
    <property type="match status" value="1"/>
</dbReference>
<feature type="domain" description="MurNAc-LAA" evidence="3">
    <location>
        <begin position="138"/>
        <end position="253"/>
    </location>
</feature>
<dbReference type="Gene3D" id="3.40.630.40">
    <property type="entry name" value="Zn-dependent exopeptidases"/>
    <property type="match status" value="1"/>
</dbReference>
<dbReference type="PANTHER" id="PTHR30404">
    <property type="entry name" value="N-ACETYLMURAMOYL-L-ALANINE AMIDASE"/>
    <property type="match status" value="1"/>
</dbReference>
<dbReference type="EMBL" id="JACJLL010000069">
    <property type="protein sequence ID" value="MBM6819900.1"/>
    <property type="molecule type" value="Genomic_DNA"/>
</dbReference>
<accession>A0ABS2FH54</accession>
<keyword evidence="2" id="KW-0812">Transmembrane</keyword>
<dbReference type="InterPro" id="IPR002508">
    <property type="entry name" value="MurNAc-LAA_cat"/>
</dbReference>
<feature type="transmembrane region" description="Helical" evidence="2">
    <location>
        <begin position="28"/>
        <end position="47"/>
    </location>
</feature>
<keyword evidence="1" id="KW-0378">Hydrolase</keyword>
<evidence type="ECO:0000313" key="5">
    <source>
        <dbReference type="Proteomes" id="UP000767334"/>
    </source>
</evidence>
<name>A0ABS2FH54_9CLOT</name>
<evidence type="ECO:0000256" key="2">
    <source>
        <dbReference type="SAM" id="Phobius"/>
    </source>
</evidence>
<keyword evidence="2" id="KW-0472">Membrane</keyword>
<sequence length="261" mass="29411">MDHNNFDLNARRKLLHERKRQRQKRFRIIILSIPLLILSITITVIMLNRNNTVATFNLAIPKVEEKEIYTVCLDPGHGDWDYGAISPNGTAEKDITLAISLKLGKLLEEDGSFKVIYTRATDTMDWIETSNDSLKERIKISKLCNADIFVSIHCNYSSDSNDVSGVETWYNPSNDSSLNLAKYLQQALIDLDYTTNRGLKSYVPGEELAVLELNTSTSALIELGFLTNSSDEKYLTSDLGQSNCANALYNAIVEYRADTNE</sequence>
<evidence type="ECO:0000313" key="4">
    <source>
        <dbReference type="EMBL" id="MBM6819900.1"/>
    </source>
</evidence>
<evidence type="ECO:0000256" key="1">
    <source>
        <dbReference type="ARBA" id="ARBA00022801"/>
    </source>
</evidence>
<dbReference type="Pfam" id="PF01520">
    <property type="entry name" value="Amidase_3"/>
    <property type="match status" value="1"/>
</dbReference>
<gene>
    <name evidence="4" type="ORF">H6A19_11225</name>
</gene>
<protein>
    <submittedName>
        <fullName evidence="4">N-acetylmuramoyl-L-alanine amidase</fullName>
    </submittedName>
</protein>
<dbReference type="SUPFAM" id="SSF53187">
    <property type="entry name" value="Zn-dependent exopeptidases"/>
    <property type="match status" value="1"/>
</dbReference>
<dbReference type="SMART" id="SM00646">
    <property type="entry name" value="Ami_3"/>
    <property type="match status" value="1"/>
</dbReference>
<dbReference type="PANTHER" id="PTHR30404:SF0">
    <property type="entry name" value="N-ACETYLMURAMOYL-L-ALANINE AMIDASE AMIC"/>
    <property type="match status" value="1"/>
</dbReference>
<keyword evidence="5" id="KW-1185">Reference proteome</keyword>
<organism evidence="4 5">
    <name type="scientific">Clostridium saudiense</name>
    <dbReference type="NCBI Taxonomy" id="1414720"/>
    <lineage>
        <taxon>Bacteria</taxon>
        <taxon>Bacillati</taxon>
        <taxon>Bacillota</taxon>
        <taxon>Clostridia</taxon>
        <taxon>Eubacteriales</taxon>
        <taxon>Clostridiaceae</taxon>
        <taxon>Clostridium</taxon>
    </lineage>
</organism>
<dbReference type="InterPro" id="IPR050695">
    <property type="entry name" value="N-acetylmuramoyl_amidase_3"/>
</dbReference>
<keyword evidence="2" id="KW-1133">Transmembrane helix</keyword>
<evidence type="ECO:0000259" key="3">
    <source>
        <dbReference type="SMART" id="SM00646"/>
    </source>
</evidence>
<proteinExistence type="predicted"/>